<gene>
    <name evidence="12" type="primary">serS</name>
    <name evidence="16" type="ORF">GGQ64_003031</name>
</gene>
<feature type="binding site" evidence="12 14">
    <location>
        <begin position="323"/>
        <end position="325"/>
    </location>
    <ligand>
        <name>ATP</name>
        <dbReference type="ChEBI" id="CHEBI:30616"/>
    </ligand>
</feature>
<evidence type="ECO:0000256" key="10">
    <source>
        <dbReference type="ARBA" id="ARBA00047929"/>
    </source>
</evidence>
<dbReference type="InterPro" id="IPR010978">
    <property type="entry name" value="tRNA-bd_arm"/>
</dbReference>
<evidence type="ECO:0000313" key="17">
    <source>
        <dbReference type="Proteomes" id="UP000574761"/>
    </source>
</evidence>
<organism evidence="16 17">
    <name type="scientific">Mycoplana azooxidifex</name>
    <dbReference type="NCBI Taxonomy" id="1636188"/>
    <lineage>
        <taxon>Bacteria</taxon>
        <taxon>Pseudomonadati</taxon>
        <taxon>Pseudomonadota</taxon>
        <taxon>Alphaproteobacteria</taxon>
        <taxon>Hyphomicrobiales</taxon>
        <taxon>Rhizobiaceae</taxon>
        <taxon>Mycoplana</taxon>
    </lineage>
</organism>
<keyword evidence="5 12" id="KW-0436">Ligase</keyword>
<dbReference type="HAMAP" id="MF_00176">
    <property type="entry name" value="Ser_tRNA_synth_type1"/>
    <property type="match status" value="1"/>
</dbReference>
<dbReference type="UniPathway" id="UPA00906">
    <property type="reaction ID" value="UER00895"/>
</dbReference>
<comment type="subunit">
    <text evidence="12">Homodimer. The tRNA molecule binds across the dimer.</text>
</comment>
<comment type="caution">
    <text evidence="16">The sequence shown here is derived from an EMBL/GenBank/DDBJ whole genome shotgun (WGS) entry which is preliminary data.</text>
</comment>
<evidence type="ECO:0000256" key="14">
    <source>
        <dbReference type="PIRSR" id="PIRSR001529-2"/>
    </source>
</evidence>
<reference evidence="16 17" key="1">
    <citation type="submission" date="2020-08" db="EMBL/GenBank/DDBJ databases">
        <title>Genomic Encyclopedia of Type Strains, Phase IV (KMG-IV): sequencing the most valuable type-strain genomes for metagenomic binning, comparative biology and taxonomic classification.</title>
        <authorList>
            <person name="Goeker M."/>
        </authorList>
    </citation>
    <scope>NUCLEOTIDE SEQUENCE [LARGE SCALE GENOMIC DNA]</scope>
    <source>
        <strain evidence="16 17">DSM 100211</strain>
    </source>
</reference>
<feature type="binding site" evidence="12">
    <location>
        <position position="446"/>
    </location>
    <ligand>
        <name>L-serine</name>
        <dbReference type="ChEBI" id="CHEBI:33384"/>
    </ligand>
</feature>
<evidence type="ECO:0000256" key="4">
    <source>
        <dbReference type="ARBA" id="ARBA00022490"/>
    </source>
</evidence>
<dbReference type="PIRSF" id="PIRSF001529">
    <property type="entry name" value="Ser-tRNA-synth_IIa"/>
    <property type="match status" value="1"/>
</dbReference>
<accession>A0A7W6DBX3</accession>
<evidence type="ECO:0000256" key="8">
    <source>
        <dbReference type="ARBA" id="ARBA00022917"/>
    </source>
</evidence>
<dbReference type="PROSITE" id="PS50862">
    <property type="entry name" value="AA_TRNA_LIGASE_II"/>
    <property type="match status" value="1"/>
</dbReference>
<evidence type="ECO:0000256" key="5">
    <source>
        <dbReference type="ARBA" id="ARBA00022598"/>
    </source>
</evidence>
<dbReference type="PANTHER" id="PTHR43697:SF1">
    <property type="entry name" value="SERINE--TRNA LIGASE"/>
    <property type="match status" value="1"/>
</dbReference>
<keyword evidence="9 12" id="KW-0030">Aminoacyl-tRNA synthetase</keyword>
<feature type="binding site" evidence="13">
    <location>
        <position position="292"/>
    </location>
    <ligand>
        <name>L-serine</name>
        <dbReference type="ChEBI" id="CHEBI:33384"/>
    </ligand>
</feature>
<dbReference type="CDD" id="cd00770">
    <property type="entry name" value="SerRS_core"/>
    <property type="match status" value="1"/>
</dbReference>
<dbReference type="InterPro" id="IPR002317">
    <property type="entry name" value="Ser-tRNA-ligase_type_1"/>
</dbReference>
<feature type="binding site" evidence="12 14">
    <location>
        <begin position="410"/>
        <end position="413"/>
    </location>
    <ligand>
        <name>ATP</name>
        <dbReference type="ChEBI" id="CHEBI:30616"/>
    </ligand>
</feature>
<evidence type="ECO:0000256" key="1">
    <source>
        <dbReference type="ARBA" id="ARBA00004496"/>
    </source>
</evidence>
<sequence length="488" mass="54333">MLDIKWIRDNAEALDAALAKRGAEPLSASLIALDETRRTLIQTAQDMQSRRNAASKEIGAAMAQKDMALAEKLKAEVAGIKTGLPAAEEEERRVTAELTDALSRIPNIPLDDVPVGSDEKENVEKHKWGAKPAWNHKPLEHYEIGEALGWMDFEGAAKIAGARFTILKGQLARLERALGQFMLDTHTGEHGYTEIQPPLLVRDDAMYGTGQLPKFRSDLFSAVTIPDYEFIVNISGPGLDHAKVNELADLFIKRGDPERIRGLIRQIWPNDLKRQEEVEGAFVGKRLWLIPTAEVPLTNLVREEILAQEKLPLRFTALTPCFRSEAGSAGRDTRGMLRQHQFMKCELVSITDAESSIEEHERMTACAEEVLKRLGLHYRVVTLCTGDMGFGARKTYDIEVWLPGQDTYREISSCSVCGDFQGRRMNARYRGKDDKTPKFVHTLNGSGIAVGRALIAVLENYLNEDGSVTIPDVLLPYMGGLKKIEKAN</sequence>
<comment type="pathway">
    <text evidence="2 12">Aminoacyl-tRNA biosynthesis; selenocysteinyl-tRNA(Sec) biosynthesis; L-seryl-tRNA(Sec) from L-serine and tRNA(Sec): step 1/1.</text>
</comment>
<evidence type="ECO:0000259" key="15">
    <source>
        <dbReference type="PROSITE" id="PS50862"/>
    </source>
</evidence>
<dbReference type="PRINTS" id="PR00981">
    <property type="entry name" value="TRNASYNTHSER"/>
</dbReference>
<protein>
    <recommendedName>
        <fullName evidence="12">Serine--tRNA ligase</fullName>
        <ecNumber evidence="12">6.1.1.11</ecNumber>
    </recommendedName>
    <alternativeName>
        <fullName evidence="12">Seryl-tRNA synthetase</fullName>
        <shortName evidence="12">SerRS</shortName>
    </alternativeName>
    <alternativeName>
        <fullName evidence="12">Seryl-tRNA(Ser/Sec) synthetase</fullName>
    </alternativeName>
</protein>
<dbReference type="GO" id="GO:0006434">
    <property type="term" value="P:seryl-tRNA aminoacylation"/>
    <property type="evidence" value="ECO:0007669"/>
    <property type="project" value="UniProtKB-UniRule"/>
</dbReference>
<comment type="function">
    <text evidence="12">Catalyzes the attachment of serine to tRNA(Ser). Is also able to aminoacylate tRNA(Sec) with serine, to form the misacylated tRNA L-seryl-tRNA(Sec), which will be further converted into selenocysteinyl-tRNA(Sec).</text>
</comment>
<keyword evidence="17" id="KW-1185">Reference proteome</keyword>
<evidence type="ECO:0000256" key="2">
    <source>
        <dbReference type="ARBA" id="ARBA00005045"/>
    </source>
</evidence>
<name>A0A7W6DBX3_9HYPH</name>
<dbReference type="SUPFAM" id="SSF55681">
    <property type="entry name" value="Class II aaRS and biotin synthetases"/>
    <property type="match status" value="1"/>
</dbReference>
<dbReference type="GO" id="GO:0005524">
    <property type="term" value="F:ATP binding"/>
    <property type="evidence" value="ECO:0007669"/>
    <property type="project" value="UniProtKB-UniRule"/>
</dbReference>
<dbReference type="InterPro" id="IPR015866">
    <property type="entry name" value="Ser-tRNA-synth_1_N"/>
</dbReference>
<evidence type="ECO:0000256" key="12">
    <source>
        <dbReference type="HAMAP-Rule" id="MF_00176"/>
    </source>
</evidence>
<feature type="binding site" evidence="12">
    <location>
        <begin position="292"/>
        <end position="294"/>
    </location>
    <ligand>
        <name>L-serine</name>
        <dbReference type="ChEBI" id="CHEBI:33384"/>
    </ligand>
</feature>
<keyword evidence="6 12" id="KW-0547">Nucleotide-binding</keyword>
<evidence type="ECO:0000256" key="13">
    <source>
        <dbReference type="PIRSR" id="PIRSR001529-1"/>
    </source>
</evidence>
<dbReference type="EMBL" id="JACIEE010000006">
    <property type="protein sequence ID" value="MBB3977817.1"/>
    <property type="molecule type" value="Genomic_DNA"/>
</dbReference>
<dbReference type="InterPro" id="IPR002314">
    <property type="entry name" value="aa-tRNA-synt_IIb"/>
</dbReference>
<dbReference type="InterPro" id="IPR045864">
    <property type="entry name" value="aa-tRNA-synth_II/BPL/LPL"/>
</dbReference>
<comment type="domain">
    <text evidence="12">Consists of two distinct domains, a catalytic core and a N-terminal extension that is involved in tRNA binding.</text>
</comment>
<feature type="domain" description="Aminoacyl-transfer RNA synthetases class-II family profile" evidence="15">
    <location>
        <begin position="173"/>
        <end position="471"/>
    </location>
</feature>
<dbReference type="NCBIfam" id="TIGR00414">
    <property type="entry name" value="serS"/>
    <property type="match status" value="1"/>
</dbReference>
<evidence type="ECO:0000256" key="6">
    <source>
        <dbReference type="ARBA" id="ARBA00022741"/>
    </source>
</evidence>
<dbReference type="Gene3D" id="3.30.930.10">
    <property type="entry name" value="Bira Bifunctional Protein, Domain 2"/>
    <property type="match status" value="1"/>
</dbReference>
<dbReference type="PANTHER" id="PTHR43697">
    <property type="entry name" value="SERYL-TRNA SYNTHETASE"/>
    <property type="match status" value="1"/>
</dbReference>
<dbReference type="AlphaFoldDB" id="A0A7W6DBX3"/>
<dbReference type="RefSeq" id="WP_183805658.1">
    <property type="nucleotide sequence ID" value="NZ_JACIEE010000006.1"/>
</dbReference>
<comment type="catalytic activity">
    <reaction evidence="10 12">
        <text>tRNA(Sec) + L-serine + ATP = L-seryl-tRNA(Sec) + AMP + diphosphate + H(+)</text>
        <dbReference type="Rhea" id="RHEA:42580"/>
        <dbReference type="Rhea" id="RHEA-COMP:9742"/>
        <dbReference type="Rhea" id="RHEA-COMP:10128"/>
        <dbReference type="ChEBI" id="CHEBI:15378"/>
        <dbReference type="ChEBI" id="CHEBI:30616"/>
        <dbReference type="ChEBI" id="CHEBI:33019"/>
        <dbReference type="ChEBI" id="CHEBI:33384"/>
        <dbReference type="ChEBI" id="CHEBI:78442"/>
        <dbReference type="ChEBI" id="CHEBI:78533"/>
        <dbReference type="ChEBI" id="CHEBI:456215"/>
        <dbReference type="EC" id="6.1.1.11"/>
    </reaction>
</comment>
<dbReference type="GO" id="GO:0005737">
    <property type="term" value="C:cytoplasm"/>
    <property type="evidence" value="ECO:0007669"/>
    <property type="project" value="UniProtKB-SubCell"/>
</dbReference>
<dbReference type="Gene3D" id="1.10.287.40">
    <property type="entry name" value="Serine-tRNA synthetase, tRNA binding domain"/>
    <property type="match status" value="1"/>
</dbReference>
<dbReference type="GO" id="GO:0016260">
    <property type="term" value="P:selenocysteine biosynthetic process"/>
    <property type="evidence" value="ECO:0007669"/>
    <property type="project" value="UniProtKB-UniRule"/>
</dbReference>
<comment type="similarity">
    <text evidence="3 12">Belongs to the class-II aminoacyl-tRNA synthetase family. Type-1 seryl-tRNA synthetase subfamily.</text>
</comment>
<keyword evidence="8 12" id="KW-0648">Protein biosynthesis</keyword>
<evidence type="ECO:0000256" key="9">
    <source>
        <dbReference type="ARBA" id="ARBA00023146"/>
    </source>
</evidence>
<dbReference type="InterPro" id="IPR033729">
    <property type="entry name" value="SerRS_core"/>
</dbReference>
<evidence type="ECO:0000256" key="7">
    <source>
        <dbReference type="ARBA" id="ARBA00022840"/>
    </source>
</evidence>
<evidence type="ECO:0000313" key="16">
    <source>
        <dbReference type="EMBL" id="MBB3977817.1"/>
    </source>
</evidence>
<dbReference type="GO" id="GO:0004828">
    <property type="term" value="F:serine-tRNA ligase activity"/>
    <property type="evidence" value="ECO:0007669"/>
    <property type="project" value="UniProtKB-UniRule"/>
</dbReference>
<evidence type="ECO:0000256" key="3">
    <source>
        <dbReference type="ARBA" id="ARBA00010728"/>
    </source>
</evidence>
<dbReference type="Proteomes" id="UP000574761">
    <property type="component" value="Unassembled WGS sequence"/>
</dbReference>
<feature type="binding site" evidence="13">
    <location>
        <position position="444"/>
    </location>
    <ligand>
        <name>L-serine</name>
        <dbReference type="ChEBI" id="CHEBI:33384"/>
    </ligand>
</feature>
<evidence type="ECO:0000256" key="11">
    <source>
        <dbReference type="ARBA" id="ARBA00048823"/>
    </source>
</evidence>
<feature type="binding site" evidence="13">
    <location>
        <position position="323"/>
    </location>
    <ligand>
        <name>L-serine</name>
        <dbReference type="ChEBI" id="CHEBI:33384"/>
    </ligand>
</feature>
<dbReference type="EC" id="6.1.1.11" evidence="12"/>
<comment type="subcellular location">
    <subcellularLocation>
        <location evidence="1 12">Cytoplasm</location>
    </subcellularLocation>
</comment>
<proteinExistence type="inferred from homology"/>
<keyword evidence="7 12" id="KW-0067">ATP-binding</keyword>
<dbReference type="Pfam" id="PF00587">
    <property type="entry name" value="tRNA-synt_2b"/>
    <property type="match status" value="1"/>
</dbReference>
<dbReference type="Pfam" id="PF02403">
    <property type="entry name" value="Seryl_tRNA_N"/>
    <property type="match status" value="1"/>
</dbReference>
<dbReference type="SUPFAM" id="SSF46589">
    <property type="entry name" value="tRNA-binding arm"/>
    <property type="match status" value="1"/>
</dbReference>
<feature type="binding site" evidence="12 13">
    <location>
        <position position="346"/>
    </location>
    <ligand>
        <name>L-serine</name>
        <dbReference type="ChEBI" id="CHEBI:33384"/>
    </ligand>
</feature>
<dbReference type="InterPro" id="IPR042103">
    <property type="entry name" value="SerRS_1_N_sf"/>
</dbReference>
<comment type="catalytic activity">
    <reaction evidence="11 12">
        <text>tRNA(Ser) + L-serine + ATP = L-seryl-tRNA(Ser) + AMP + diphosphate + H(+)</text>
        <dbReference type="Rhea" id="RHEA:12292"/>
        <dbReference type="Rhea" id="RHEA-COMP:9669"/>
        <dbReference type="Rhea" id="RHEA-COMP:9703"/>
        <dbReference type="ChEBI" id="CHEBI:15378"/>
        <dbReference type="ChEBI" id="CHEBI:30616"/>
        <dbReference type="ChEBI" id="CHEBI:33019"/>
        <dbReference type="ChEBI" id="CHEBI:33384"/>
        <dbReference type="ChEBI" id="CHEBI:78442"/>
        <dbReference type="ChEBI" id="CHEBI:78533"/>
        <dbReference type="ChEBI" id="CHEBI:456215"/>
        <dbReference type="EC" id="6.1.1.11"/>
    </reaction>
</comment>
<comment type="caution">
    <text evidence="12">Lacks conserved residue(s) required for the propagation of feature annotation.</text>
</comment>
<keyword evidence="4 12" id="KW-0963">Cytoplasm</keyword>
<dbReference type="InterPro" id="IPR006195">
    <property type="entry name" value="aa-tRNA-synth_II"/>
</dbReference>